<gene>
    <name evidence="3" type="ORF">C5Y83_11410</name>
</gene>
<evidence type="ECO:0000313" key="4">
    <source>
        <dbReference type="Proteomes" id="UP000238322"/>
    </source>
</evidence>
<evidence type="ECO:0000256" key="1">
    <source>
        <dbReference type="SAM" id="MobiDB-lite"/>
    </source>
</evidence>
<dbReference type="OrthoDB" id="9998022at2"/>
<keyword evidence="2" id="KW-0812">Transmembrane</keyword>
<organism evidence="3 4">
    <name type="scientific">Blastopirellula marina</name>
    <dbReference type="NCBI Taxonomy" id="124"/>
    <lineage>
        <taxon>Bacteria</taxon>
        <taxon>Pseudomonadati</taxon>
        <taxon>Planctomycetota</taxon>
        <taxon>Planctomycetia</taxon>
        <taxon>Pirellulales</taxon>
        <taxon>Pirellulaceae</taxon>
        <taxon>Blastopirellula</taxon>
    </lineage>
</organism>
<dbReference type="RefSeq" id="WP_105329867.1">
    <property type="nucleotide sequence ID" value="NZ_PUHY01000010.1"/>
</dbReference>
<evidence type="ECO:0000256" key="2">
    <source>
        <dbReference type="SAM" id="Phobius"/>
    </source>
</evidence>
<keyword evidence="2" id="KW-1133">Transmembrane helix</keyword>
<feature type="transmembrane region" description="Helical" evidence="2">
    <location>
        <begin position="95"/>
        <end position="117"/>
    </location>
</feature>
<comment type="caution">
    <text evidence="3">The sequence shown here is derived from an EMBL/GenBank/DDBJ whole genome shotgun (WGS) entry which is preliminary data.</text>
</comment>
<feature type="transmembrane region" description="Helical" evidence="2">
    <location>
        <begin position="31"/>
        <end position="50"/>
    </location>
</feature>
<feature type="region of interest" description="Disordered" evidence="1">
    <location>
        <begin position="1"/>
        <end position="22"/>
    </location>
</feature>
<evidence type="ECO:0000313" key="3">
    <source>
        <dbReference type="EMBL" id="PQO34142.1"/>
    </source>
</evidence>
<feature type="transmembrane region" description="Helical" evidence="2">
    <location>
        <begin position="57"/>
        <end position="83"/>
    </location>
</feature>
<name>A0A2S8FPN3_9BACT</name>
<protein>
    <submittedName>
        <fullName evidence="3">Uncharacterized protein</fullName>
    </submittedName>
</protein>
<proteinExistence type="predicted"/>
<dbReference type="EMBL" id="PUHY01000010">
    <property type="protein sequence ID" value="PQO34142.1"/>
    <property type="molecule type" value="Genomic_DNA"/>
</dbReference>
<sequence>MKSSSDENPYQSPSEAEEAELSPDTILERASLAWVFPMIGFLLFVGAGYLSQFKIVFLLAVILLLVTLVFWLAGFAMTTYGIVVSRDYPHAFGHAILGGICGLILTSVILLGMIGYWSTV</sequence>
<keyword evidence="2" id="KW-0472">Membrane</keyword>
<accession>A0A2S8FPN3</accession>
<dbReference type="AlphaFoldDB" id="A0A2S8FPN3"/>
<reference evidence="3 4" key="1">
    <citation type="submission" date="2018-02" db="EMBL/GenBank/DDBJ databases">
        <title>Comparative genomes isolates from brazilian mangrove.</title>
        <authorList>
            <person name="Araujo J.E."/>
            <person name="Taketani R.G."/>
            <person name="Silva M.C.P."/>
            <person name="Loureco M.V."/>
            <person name="Andreote F.D."/>
        </authorList>
    </citation>
    <scope>NUCLEOTIDE SEQUENCE [LARGE SCALE GENOMIC DNA]</scope>
    <source>
        <strain evidence="3 4">Hex-1 MGV</strain>
    </source>
</reference>
<feature type="compositionally biased region" description="Polar residues" evidence="1">
    <location>
        <begin position="1"/>
        <end position="14"/>
    </location>
</feature>
<dbReference type="Proteomes" id="UP000238322">
    <property type="component" value="Unassembled WGS sequence"/>
</dbReference>